<organism evidence="3 4">
    <name type="scientific">Cupriavidus gilardii J11</name>
    <dbReference type="NCBI Taxonomy" id="936133"/>
    <lineage>
        <taxon>Bacteria</taxon>
        <taxon>Pseudomonadati</taxon>
        <taxon>Pseudomonadota</taxon>
        <taxon>Betaproteobacteria</taxon>
        <taxon>Burkholderiales</taxon>
        <taxon>Burkholderiaceae</taxon>
        <taxon>Cupriavidus</taxon>
    </lineage>
</organism>
<evidence type="ECO:0000313" key="3">
    <source>
        <dbReference type="EMBL" id="TWG81470.1"/>
    </source>
</evidence>
<dbReference type="OrthoDB" id="8926583at2"/>
<sequence length="91" mass="9311">MKTLAQPRLLALSLLCAAGLTVAAASAHASPLASAVHDGAARVGKVDPYTDGAFGKRDPYTDGAFGPRSPYTDGARAEHVRDARDGFSQGA</sequence>
<proteinExistence type="predicted"/>
<feature type="region of interest" description="Disordered" evidence="1">
    <location>
        <begin position="47"/>
        <end position="77"/>
    </location>
</feature>
<comment type="caution">
    <text evidence="3">The sequence shown here is derived from an EMBL/GenBank/DDBJ whole genome shotgun (WGS) entry which is preliminary data.</text>
</comment>
<keyword evidence="4" id="KW-1185">Reference proteome</keyword>
<reference evidence="3 4" key="1">
    <citation type="submission" date="2019-07" db="EMBL/GenBank/DDBJ databases">
        <title>Genome sequencing of lignin-degrading bacterial isolates.</title>
        <authorList>
            <person name="Gladden J."/>
        </authorList>
    </citation>
    <scope>NUCLEOTIDE SEQUENCE [LARGE SCALE GENOMIC DNA]</scope>
    <source>
        <strain evidence="3 4">J11</strain>
    </source>
</reference>
<protein>
    <recommendedName>
        <fullName evidence="5">Hydroxyquinol 1,2-dioxygenase</fullName>
    </recommendedName>
</protein>
<name>A0A562B986_9BURK</name>
<evidence type="ECO:0008006" key="5">
    <source>
        <dbReference type="Google" id="ProtNLM"/>
    </source>
</evidence>
<accession>A0A562B986</accession>
<evidence type="ECO:0000256" key="2">
    <source>
        <dbReference type="SAM" id="SignalP"/>
    </source>
</evidence>
<evidence type="ECO:0000256" key="1">
    <source>
        <dbReference type="SAM" id="MobiDB-lite"/>
    </source>
</evidence>
<dbReference type="Proteomes" id="UP000318141">
    <property type="component" value="Unassembled WGS sequence"/>
</dbReference>
<evidence type="ECO:0000313" key="4">
    <source>
        <dbReference type="Proteomes" id="UP000318141"/>
    </source>
</evidence>
<dbReference type="EMBL" id="VLJN01000035">
    <property type="protein sequence ID" value="TWG81470.1"/>
    <property type="molecule type" value="Genomic_DNA"/>
</dbReference>
<gene>
    <name evidence="3" type="ORF">L602_004000000080</name>
</gene>
<feature type="chain" id="PRO_5022150701" description="Hydroxyquinol 1,2-dioxygenase" evidence="2">
    <location>
        <begin position="30"/>
        <end position="91"/>
    </location>
</feature>
<keyword evidence="2" id="KW-0732">Signal</keyword>
<dbReference type="AlphaFoldDB" id="A0A562B986"/>
<feature type="signal peptide" evidence="2">
    <location>
        <begin position="1"/>
        <end position="29"/>
    </location>
</feature>